<feature type="domain" description="FAD-binding" evidence="5">
    <location>
        <begin position="5"/>
        <end position="357"/>
    </location>
</feature>
<reference evidence="6 7" key="1">
    <citation type="journal article" date="2012" name="BMC Genomics">
        <title>Comparative genomics of the white-rot fungi, Phanerochaete carnosa and P. chrysosporium, to elucidate the genetic basis of the distinct wood types they colonize.</title>
        <authorList>
            <person name="Suzuki H."/>
            <person name="MacDonald J."/>
            <person name="Syed K."/>
            <person name="Salamov A."/>
            <person name="Hori C."/>
            <person name="Aerts A."/>
            <person name="Henrissat B."/>
            <person name="Wiebenga A."/>
            <person name="vanKuyk P.A."/>
            <person name="Barry K."/>
            <person name="Lindquist E."/>
            <person name="LaButti K."/>
            <person name="Lapidus A."/>
            <person name="Lucas S."/>
            <person name="Coutinho P."/>
            <person name="Gong Y."/>
            <person name="Samejima M."/>
            <person name="Mahadevan R."/>
            <person name="Abou-Zaid M."/>
            <person name="de Vries R.P."/>
            <person name="Igarashi K."/>
            <person name="Yadav J.S."/>
            <person name="Grigoriev I.V."/>
            <person name="Master E.R."/>
        </authorList>
    </citation>
    <scope>NUCLEOTIDE SEQUENCE [LARGE SCALE GENOMIC DNA]</scope>
    <source>
        <strain evidence="6 7">HHB-10118-sp</strain>
    </source>
</reference>
<dbReference type="GO" id="GO:0071949">
    <property type="term" value="F:FAD binding"/>
    <property type="evidence" value="ECO:0007669"/>
    <property type="project" value="InterPro"/>
</dbReference>
<dbReference type="SUPFAM" id="SSF51905">
    <property type="entry name" value="FAD/NAD(P)-binding domain"/>
    <property type="match status" value="1"/>
</dbReference>
<dbReference type="STRING" id="650164.K5VVW1"/>
<protein>
    <recommendedName>
        <fullName evidence="5">FAD-binding domain-containing protein</fullName>
    </recommendedName>
</protein>
<dbReference type="PRINTS" id="PR00420">
    <property type="entry name" value="RNGMNOXGNASE"/>
</dbReference>
<dbReference type="Pfam" id="PF01494">
    <property type="entry name" value="FAD_binding_3"/>
    <property type="match status" value="1"/>
</dbReference>
<keyword evidence="4" id="KW-0560">Oxidoreductase</keyword>
<evidence type="ECO:0000256" key="2">
    <source>
        <dbReference type="ARBA" id="ARBA00022630"/>
    </source>
</evidence>
<evidence type="ECO:0000256" key="4">
    <source>
        <dbReference type="ARBA" id="ARBA00023002"/>
    </source>
</evidence>
<comment type="cofactor">
    <cofactor evidence="1">
        <name>FAD</name>
        <dbReference type="ChEBI" id="CHEBI:57692"/>
    </cofactor>
</comment>
<evidence type="ECO:0000313" key="7">
    <source>
        <dbReference type="Proteomes" id="UP000008370"/>
    </source>
</evidence>
<dbReference type="GO" id="GO:0016709">
    <property type="term" value="F:oxidoreductase activity, acting on paired donors, with incorporation or reduction of molecular oxygen, NAD(P)H as one donor, and incorporation of one atom of oxygen"/>
    <property type="evidence" value="ECO:0007669"/>
    <property type="project" value="UniProtKB-ARBA"/>
</dbReference>
<sequence length="570" mass="61795">MSSPAVLIVGAGPSGLVLALTLLKNGVPVRIIEKDAKHHRSERGPGVMPRTLEIEHFLGVADDVKKAAARSPVLHMHDPKDPYKVVKSMNVMEQLDPTPTFPEMRPVQLGQWKHQAILRKAIEALGCSVELGTALESLQQDGEKIVTQLIKSIDGEVVPEKANFAYAIGADGGRSTVRKSLGVDFIGETREGGVMFIVDCVVEGIEGNNDFYVWGDTATAFTGIVHTGLDQEFQLFLSGPNLDYATLKAECSLEVLQKEFSRASGRNDLVIKEITSWQGEWRANIRMAEKFQIGRVFIIGDAAHTHSPTGGQGMNSSIQDAFNLGWKLALAVKGHASPSLLSSYEVERMPVISTMLEITTELYDRTFNADTQRKLAAARAAEQVGTGVHEQIWFRGRKLFQLDVNYRWSTVVLDERFAGGESTRVAYGEPEQDVRAGDRAPDAPVCVGGKGTRLFDIFGPDHHSVLLFGGAGETEAGMLDVVHAVPSDLVKVLLVLAPGEMPAPTAYSGVDTVIEDKNGYTRKGYGRDEQTSPVAVVVRPDGMVGAFTTSAEGLENYFSLVFSRAGNSVG</sequence>
<dbReference type="InterPro" id="IPR050641">
    <property type="entry name" value="RIFMO-like"/>
</dbReference>
<proteinExistence type="predicted"/>
<dbReference type="InParanoid" id="K5VVW1"/>
<dbReference type="Gene3D" id="3.40.30.120">
    <property type="match status" value="1"/>
</dbReference>
<dbReference type="PANTHER" id="PTHR43004">
    <property type="entry name" value="TRK SYSTEM POTASSIUM UPTAKE PROTEIN"/>
    <property type="match status" value="1"/>
</dbReference>
<evidence type="ECO:0000259" key="5">
    <source>
        <dbReference type="Pfam" id="PF01494"/>
    </source>
</evidence>
<organism evidence="6 7">
    <name type="scientific">Phanerochaete carnosa (strain HHB-10118-sp)</name>
    <name type="common">White-rot fungus</name>
    <name type="synonym">Peniophora carnosa</name>
    <dbReference type="NCBI Taxonomy" id="650164"/>
    <lineage>
        <taxon>Eukaryota</taxon>
        <taxon>Fungi</taxon>
        <taxon>Dikarya</taxon>
        <taxon>Basidiomycota</taxon>
        <taxon>Agaricomycotina</taxon>
        <taxon>Agaricomycetes</taxon>
        <taxon>Polyporales</taxon>
        <taxon>Phanerochaetaceae</taxon>
        <taxon>Phanerochaete</taxon>
    </lineage>
</organism>
<dbReference type="KEGG" id="pco:PHACADRAFT_256501"/>
<dbReference type="HOGENOM" id="CLU_009665_20_3_1"/>
<dbReference type="PANTHER" id="PTHR43004:SF19">
    <property type="entry name" value="BINDING MONOOXYGENASE, PUTATIVE (JCVI)-RELATED"/>
    <property type="match status" value="1"/>
</dbReference>
<dbReference type="EMBL" id="JH930472">
    <property type="protein sequence ID" value="EKM55693.1"/>
    <property type="molecule type" value="Genomic_DNA"/>
</dbReference>
<dbReference type="RefSeq" id="XP_007396012.1">
    <property type="nucleotide sequence ID" value="XM_007395950.1"/>
</dbReference>
<evidence type="ECO:0000313" key="6">
    <source>
        <dbReference type="EMBL" id="EKM55693.1"/>
    </source>
</evidence>
<gene>
    <name evidence="6" type="ORF">PHACADRAFT_256501</name>
</gene>
<keyword evidence="2" id="KW-0285">Flavoprotein</keyword>
<dbReference type="Proteomes" id="UP000008370">
    <property type="component" value="Unassembled WGS sequence"/>
</dbReference>
<keyword evidence="7" id="KW-1185">Reference proteome</keyword>
<dbReference type="OrthoDB" id="2690153at2759"/>
<dbReference type="AlphaFoldDB" id="K5VVW1"/>
<evidence type="ECO:0000256" key="1">
    <source>
        <dbReference type="ARBA" id="ARBA00001974"/>
    </source>
</evidence>
<dbReference type="InterPro" id="IPR036188">
    <property type="entry name" value="FAD/NAD-bd_sf"/>
</dbReference>
<dbReference type="Gene3D" id="3.50.50.60">
    <property type="entry name" value="FAD/NAD(P)-binding domain"/>
    <property type="match status" value="1"/>
</dbReference>
<name>K5VVW1_PHACS</name>
<keyword evidence="3" id="KW-0274">FAD</keyword>
<dbReference type="Gene3D" id="3.30.70.2450">
    <property type="match status" value="1"/>
</dbReference>
<dbReference type="GeneID" id="18916598"/>
<evidence type="ECO:0000256" key="3">
    <source>
        <dbReference type="ARBA" id="ARBA00022827"/>
    </source>
</evidence>
<dbReference type="InterPro" id="IPR002938">
    <property type="entry name" value="FAD-bd"/>
</dbReference>
<accession>K5VVW1</accession>